<dbReference type="Proteomes" id="UP001060215">
    <property type="component" value="Chromosome 5"/>
</dbReference>
<name>A0ACC0HCA4_9ERIC</name>
<organism evidence="1 2">
    <name type="scientific">Camellia lanceoleosa</name>
    <dbReference type="NCBI Taxonomy" id="1840588"/>
    <lineage>
        <taxon>Eukaryota</taxon>
        <taxon>Viridiplantae</taxon>
        <taxon>Streptophyta</taxon>
        <taxon>Embryophyta</taxon>
        <taxon>Tracheophyta</taxon>
        <taxon>Spermatophyta</taxon>
        <taxon>Magnoliopsida</taxon>
        <taxon>eudicotyledons</taxon>
        <taxon>Gunneridae</taxon>
        <taxon>Pentapetalae</taxon>
        <taxon>asterids</taxon>
        <taxon>Ericales</taxon>
        <taxon>Theaceae</taxon>
        <taxon>Camellia</taxon>
    </lineage>
</organism>
<evidence type="ECO:0000313" key="2">
    <source>
        <dbReference type="Proteomes" id="UP001060215"/>
    </source>
</evidence>
<evidence type="ECO:0000313" key="1">
    <source>
        <dbReference type="EMBL" id="KAI8010462.1"/>
    </source>
</evidence>
<reference evidence="1 2" key="1">
    <citation type="journal article" date="2022" name="Plant J.">
        <title>Chromosome-level genome of Camellia lanceoleosa provides a valuable resource for understanding genome evolution and self-incompatibility.</title>
        <authorList>
            <person name="Gong W."/>
            <person name="Xiao S."/>
            <person name="Wang L."/>
            <person name="Liao Z."/>
            <person name="Chang Y."/>
            <person name="Mo W."/>
            <person name="Hu G."/>
            <person name="Li W."/>
            <person name="Zhao G."/>
            <person name="Zhu H."/>
            <person name="Hu X."/>
            <person name="Ji K."/>
            <person name="Xiang X."/>
            <person name="Song Q."/>
            <person name="Yuan D."/>
            <person name="Jin S."/>
            <person name="Zhang L."/>
        </authorList>
    </citation>
    <scope>NUCLEOTIDE SEQUENCE [LARGE SCALE GENOMIC DNA]</scope>
    <source>
        <strain evidence="1">SQ_2022a</strain>
    </source>
</reference>
<proteinExistence type="predicted"/>
<protein>
    <submittedName>
        <fullName evidence="1">Uncharacterized protein</fullName>
    </submittedName>
</protein>
<accession>A0ACC0HCA4</accession>
<gene>
    <name evidence="1" type="ORF">LOK49_LG06G02710</name>
</gene>
<keyword evidence="2" id="KW-1185">Reference proteome</keyword>
<sequence length="100" mass="11182">MVAATKTSIQAAIETNYDRAQELKAFDDTKTGVKGLVDAGIATVPKIFIQPLDNLNKTTNPNNTQFNFPIIDLTVIDKDPIRRREAVDEIREAAENWGFF</sequence>
<comment type="caution">
    <text evidence="1">The sequence shown here is derived from an EMBL/GenBank/DDBJ whole genome shotgun (WGS) entry which is preliminary data.</text>
</comment>
<dbReference type="EMBL" id="CM045762">
    <property type="protein sequence ID" value="KAI8010462.1"/>
    <property type="molecule type" value="Genomic_DNA"/>
</dbReference>